<comment type="similarity">
    <text evidence="2">Belongs to the IPP transferase family.</text>
</comment>
<evidence type="ECO:0000256" key="1">
    <source>
        <dbReference type="ARBA" id="ARBA00001946"/>
    </source>
</evidence>
<dbReference type="EC" id="2.5.1.75" evidence="3"/>
<keyword evidence="4" id="KW-0808">Transferase</keyword>
<dbReference type="GO" id="GO:0052381">
    <property type="term" value="F:tRNA dimethylallyltransferase activity"/>
    <property type="evidence" value="ECO:0007669"/>
    <property type="project" value="UniProtKB-EC"/>
</dbReference>
<dbReference type="InterPro" id="IPR018022">
    <property type="entry name" value="IPT"/>
</dbReference>
<dbReference type="SUPFAM" id="SSF52540">
    <property type="entry name" value="P-loop containing nucleoside triphosphate hydrolases"/>
    <property type="match status" value="1"/>
</dbReference>
<keyword evidence="7" id="KW-0067">ATP-binding</keyword>
<evidence type="ECO:0000256" key="5">
    <source>
        <dbReference type="ARBA" id="ARBA00022694"/>
    </source>
</evidence>
<keyword evidence="5" id="KW-0819">tRNA processing</keyword>
<comment type="cofactor">
    <cofactor evidence="1">
        <name>Mg(2+)</name>
        <dbReference type="ChEBI" id="CHEBI:18420"/>
    </cofactor>
</comment>
<evidence type="ECO:0000256" key="4">
    <source>
        <dbReference type="ARBA" id="ARBA00022679"/>
    </source>
</evidence>
<evidence type="ECO:0000256" key="3">
    <source>
        <dbReference type="ARBA" id="ARBA00012665"/>
    </source>
</evidence>
<evidence type="ECO:0000256" key="2">
    <source>
        <dbReference type="ARBA" id="ARBA00005842"/>
    </source>
</evidence>
<dbReference type="GO" id="GO:0006400">
    <property type="term" value="P:tRNA modification"/>
    <property type="evidence" value="ECO:0007669"/>
    <property type="project" value="TreeGrafter"/>
</dbReference>
<evidence type="ECO:0000313" key="10">
    <source>
        <dbReference type="EMBL" id="SVC39823.1"/>
    </source>
</evidence>
<dbReference type="GO" id="GO:0005524">
    <property type="term" value="F:ATP binding"/>
    <property type="evidence" value="ECO:0007669"/>
    <property type="project" value="UniProtKB-KW"/>
</dbReference>
<dbReference type="InterPro" id="IPR027417">
    <property type="entry name" value="P-loop_NTPase"/>
</dbReference>
<accession>A0A382LTN9</accession>
<dbReference type="NCBIfam" id="TIGR00174">
    <property type="entry name" value="miaA"/>
    <property type="match status" value="1"/>
</dbReference>
<dbReference type="InterPro" id="IPR039657">
    <property type="entry name" value="Dimethylallyltransferase"/>
</dbReference>
<dbReference type="Pfam" id="PF01715">
    <property type="entry name" value="IPPT"/>
    <property type="match status" value="1"/>
</dbReference>
<evidence type="ECO:0000256" key="7">
    <source>
        <dbReference type="ARBA" id="ARBA00022840"/>
    </source>
</evidence>
<keyword evidence="6" id="KW-0547">Nucleotide-binding</keyword>
<dbReference type="EMBL" id="UINC01089059">
    <property type="protein sequence ID" value="SVC39823.1"/>
    <property type="molecule type" value="Genomic_DNA"/>
</dbReference>
<dbReference type="Gene3D" id="1.10.20.140">
    <property type="match status" value="1"/>
</dbReference>
<reference evidence="10" key="1">
    <citation type="submission" date="2018-05" db="EMBL/GenBank/DDBJ databases">
        <authorList>
            <person name="Lanie J.A."/>
            <person name="Ng W.-L."/>
            <person name="Kazmierczak K.M."/>
            <person name="Andrzejewski T.M."/>
            <person name="Davidsen T.M."/>
            <person name="Wayne K.J."/>
            <person name="Tettelin H."/>
            <person name="Glass J.I."/>
            <person name="Rusch D."/>
            <person name="Podicherti R."/>
            <person name="Tsui H.-C.T."/>
            <person name="Winkler M.E."/>
        </authorList>
    </citation>
    <scope>NUCLEOTIDE SEQUENCE</scope>
</reference>
<feature type="non-terminal residue" evidence="10">
    <location>
        <position position="215"/>
    </location>
</feature>
<keyword evidence="8" id="KW-0460">Magnesium</keyword>
<dbReference type="Gene3D" id="3.40.50.300">
    <property type="entry name" value="P-loop containing nucleotide triphosphate hydrolases"/>
    <property type="match status" value="1"/>
</dbReference>
<organism evidence="10">
    <name type="scientific">marine metagenome</name>
    <dbReference type="NCBI Taxonomy" id="408172"/>
    <lineage>
        <taxon>unclassified sequences</taxon>
        <taxon>metagenomes</taxon>
        <taxon>ecological metagenomes</taxon>
    </lineage>
</organism>
<dbReference type="PANTHER" id="PTHR11088">
    <property type="entry name" value="TRNA DIMETHYLALLYLTRANSFERASE"/>
    <property type="match status" value="1"/>
</dbReference>
<name>A0A382LTN9_9ZZZZ</name>
<sequence>MRNSLNSSKDLLTILGPTASGKTKLAVQIAHKLNGEIISADSRQVYWGMDVGTGKDLGEYKQNAKSIPYHLIDIIDPLEEYNVAQFQKDFQRVSTDIRERDKLPILCGGTGFYIKAVLMDFQLPTAKPDKQLRQKLETWKLEDLIKELEAISPGASSRTPVDTKRRVIRAIEVAKNMGKAKIKHSTPNSEFLTPIILGVEFTREVIRERITLRLH</sequence>
<comment type="catalytic activity">
    <reaction evidence="9">
        <text>adenosine(37) in tRNA + dimethylallyl diphosphate = N(6)-dimethylallyladenosine(37) in tRNA + diphosphate</text>
        <dbReference type="Rhea" id="RHEA:26482"/>
        <dbReference type="Rhea" id="RHEA-COMP:10162"/>
        <dbReference type="Rhea" id="RHEA-COMP:10375"/>
        <dbReference type="ChEBI" id="CHEBI:33019"/>
        <dbReference type="ChEBI" id="CHEBI:57623"/>
        <dbReference type="ChEBI" id="CHEBI:74411"/>
        <dbReference type="ChEBI" id="CHEBI:74415"/>
        <dbReference type="EC" id="2.5.1.75"/>
    </reaction>
</comment>
<evidence type="ECO:0000256" key="6">
    <source>
        <dbReference type="ARBA" id="ARBA00022741"/>
    </source>
</evidence>
<proteinExistence type="inferred from homology"/>
<protein>
    <recommendedName>
        <fullName evidence="3">tRNA dimethylallyltransferase</fullName>
        <ecNumber evidence="3">2.5.1.75</ecNumber>
    </recommendedName>
</protein>
<evidence type="ECO:0000256" key="8">
    <source>
        <dbReference type="ARBA" id="ARBA00022842"/>
    </source>
</evidence>
<evidence type="ECO:0000256" key="9">
    <source>
        <dbReference type="ARBA" id="ARBA00049563"/>
    </source>
</evidence>
<dbReference type="AlphaFoldDB" id="A0A382LTN9"/>
<gene>
    <name evidence="10" type="ORF">METZ01_LOCUS292677</name>
</gene>
<dbReference type="PANTHER" id="PTHR11088:SF60">
    <property type="entry name" value="TRNA DIMETHYLALLYLTRANSFERASE"/>
    <property type="match status" value="1"/>
</dbReference>